<evidence type="ECO:0000313" key="3">
    <source>
        <dbReference type="Ensembl" id="ENSORLP00000038823.1"/>
    </source>
</evidence>
<dbReference type="KEGG" id="ola:105354745"/>
<dbReference type="SMART" id="SM01017">
    <property type="entry name" value="Arrestin_C"/>
    <property type="match status" value="1"/>
</dbReference>
<reference evidence="3" key="3">
    <citation type="submission" date="2025-09" db="UniProtKB">
        <authorList>
            <consortium name="Ensembl"/>
        </authorList>
    </citation>
    <scope>IDENTIFICATION</scope>
    <source>
        <strain evidence="3">Hd-rR</strain>
    </source>
</reference>
<dbReference type="PANTHER" id="PTHR11188:SF135">
    <property type="entry name" value="ARRESTIN DOMAIN CONTAINING 3-LIKE-RELATED"/>
    <property type="match status" value="1"/>
</dbReference>
<dbReference type="AlphaFoldDB" id="A0A3B3I4H3"/>
<reference evidence="3 4" key="1">
    <citation type="journal article" date="2007" name="Nature">
        <title>The medaka draft genome and insights into vertebrate genome evolution.</title>
        <authorList>
            <person name="Kasahara M."/>
            <person name="Naruse K."/>
            <person name="Sasaki S."/>
            <person name="Nakatani Y."/>
            <person name="Qu W."/>
            <person name="Ahsan B."/>
            <person name="Yamada T."/>
            <person name="Nagayasu Y."/>
            <person name="Doi K."/>
            <person name="Kasai Y."/>
            <person name="Jindo T."/>
            <person name="Kobayashi D."/>
            <person name="Shimada A."/>
            <person name="Toyoda A."/>
            <person name="Kuroki Y."/>
            <person name="Fujiyama A."/>
            <person name="Sasaki T."/>
            <person name="Shimizu A."/>
            <person name="Asakawa S."/>
            <person name="Shimizu N."/>
            <person name="Hashimoto S."/>
            <person name="Yang J."/>
            <person name="Lee Y."/>
            <person name="Matsushima K."/>
            <person name="Sugano S."/>
            <person name="Sakaizumi M."/>
            <person name="Narita T."/>
            <person name="Ohishi K."/>
            <person name="Haga S."/>
            <person name="Ohta F."/>
            <person name="Nomoto H."/>
            <person name="Nogata K."/>
            <person name="Morishita T."/>
            <person name="Endo T."/>
            <person name="Shin-I T."/>
            <person name="Takeda H."/>
            <person name="Morishita S."/>
            <person name="Kohara Y."/>
        </authorList>
    </citation>
    <scope>NUCLEOTIDE SEQUENCE [LARGE SCALE GENOMIC DNA]</scope>
    <source>
        <strain evidence="3 4">Hd-rR</strain>
    </source>
</reference>
<dbReference type="RefSeq" id="XP_011477556.1">
    <property type="nucleotide sequence ID" value="XM_011479254.3"/>
</dbReference>
<dbReference type="InterPro" id="IPR011021">
    <property type="entry name" value="Arrestin-like_N"/>
</dbReference>
<dbReference type="GO" id="GO:0005737">
    <property type="term" value="C:cytoplasm"/>
    <property type="evidence" value="ECO:0000318"/>
    <property type="project" value="GO_Central"/>
</dbReference>
<comment type="similarity">
    <text evidence="1">Belongs to the arrestin family.</text>
</comment>
<dbReference type="GO" id="GO:0015031">
    <property type="term" value="P:protein transport"/>
    <property type="evidence" value="ECO:0000318"/>
    <property type="project" value="GO_Central"/>
</dbReference>
<dbReference type="InterPro" id="IPR050357">
    <property type="entry name" value="Arrestin_domain-protein"/>
</dbReference>
<dbReference type="Pfam" id="PF02752">
    <property type="entry name" value="Arrestin_C"/>
    <property type="match status" value="1"/>
</dbReference>
<sequence length="318" mass="34953">MFKHAIQNFSISFDSRVVNGKPTFSKGDMVTGHISFDLSKDTSVTSLTIKLKGGASVHWSSGSRKHRRYHSAKVDFFSSESAILQEKQGAISTGQEKLQAGRHVFPFSCQLPQGDFPSSFHGVHGQIEYTLTVSIHRPWHLSKDFVTELNFVNHVDTNKPDLWAPLIGSNSKTLCCLWCASGPITMTVKAEKTVFSPGETAKITCEFSNASSRTVTPRLKLQQKQAFFSHERTTAKVVCLHLASVTGESVGPNTSDVHSEIKLHIPSSASCTISHCSILEVHYNIEVSLCIKGSHDLTVLFPIILCDTPTHNPPSFLS</sequence>
<dbReference type="InterPro" id="IPR011022">
    <property type="entry name" value="Arrestin_C-like"/>
</dbReference>
<protein>
    <recommendedName>
        <fullName evidence="2">Arrestin C-terminal-like domain-containing protein</fullName>
    </recommendedName>
</protein>
<reference evidence="3" key="2">
    <citation type="submission" date="2025-08" db="UniProtKB">
        <authorList>
            <consortium name="Ensembl"/>
        </authorList>
    </citation>
    <scope>IDENTIFICATION</scope>
    <source>
        <strain evidence="3">Hd-rR</strain>
    </source>
</reference>
<dbReference type="GO" id="GO:0005886">
    <property type="term" value="C:plasma membrane"/>
    <property type="evidence" value="ECO:0000318"/>
    <property type="project" value="GO_Central"/>
</dbReference>
<proteinExistence type="inferred from homology"/>
<keyword evidence="4" id="KW-1185">Reference proteome</keyword>
<dbReference type="InParanoid" id="A0A3B3I4H3"/>
<feature type="domain" description="Arrestin C-terminal-like" evidence="2">
    <location>
        <begin position="180"/>
        <end position="310"/>
    </location>
</feature>
<gene>
    <name evidence="3" type="primary">LOC105354745</name>
</gene>
<dbReference type="Pfam" id="PF00339">
    <property type="entry name" value="Arrestin_N"/>
    <property type="match status" value="1"/>
</dbReference>
<dbReference type="InterPro" id="IPR014752">
    <property type="entry name" value="Arrestin-like_C"/>
</dbReference>
<evidence type="ECO:0000256" key="1">
    <source>
        <dbReference type="ARBA" id="ARBA00005298"/>
    </source>
</evidence>
<evidence type="ECO:0000313" key="4">
    <source>
        <dbReference type="Proteomes" id="UP000001038"/>
    </source>
</evidence>
<dbReference type="SUPFAM" id="SSF81296">
    <property type="entry name" value="E set domains"/>
    <property type="match status" value="2"/>
</dbReference>
<dbReference type="InterPro" id="IPR014756">
    <property type="entry name" value="Ig_E-set"/>
</dbReference>
<accession>A0A3B3I4H3</accession>
<dbReference type="OrthoDB" id="2333384at2759"/>
<dbReference type="GO" id="GO:0007399">
    <property type="term" value="P:nervous system development"/>
    <property type="evidence" value="ECO:0007669"/>
    <property type="project" value="UniProtKB-ARBA"/>
</dbReference>
<organism evidence="3 4">
    <name type="scientific">Oryzias latipes</name>
    <name type="common">Japanese rice fish</name>
    <name type="synonym">Japanese killifish</name>
    <dbReference type="NCBI Taxonomy" id="8090"/>
    <lineage>
        <taxon>Eukaryota</taxon>
        <taxon>Metazoa</taxon>
        <taxon>Chordata</taxon>
        <taxon>Craniata</taxon>
        <taxon>Vertebrata</taxon>
        <taxon>Euteleostomi</taxon>
        <taxon>Actinopterygii</taxon>
        <taxon>Neopterygii</taxon>
        <taxon>Teleostei</taxon>
        <taxon>Neoteleostei</taxon>
        <taxon>Acanthomorphata</taxon>
        <taxon>Ovalentaria</taxon>
        <taxon>Atherinomorphae</taxon>
        <taxon>Beloniformes</taxon>
        <taxon>Adrianichthyidae</taxon>
        <taxon>Oryziinae</taxon>
        <taxon>Oryzias</taxon>
    </lineage>
</organism>
<dbReference type="Ensembl" id="ENSORLT00000030508.1">
    <property type="protein sequence ID" value="ENSORLP00000038823.1"/>
    <property type="gene ID" value="ENSORLG00000030513.1"/>
</dbReference>
<dbReference type="GeneID" id="105354745"/>
<name>A0A3B3I4H3_ORYLA</name>
<dbReference type="PANTHER" id="PTHR11188">
    <property type="entry name" value="ARRESTIN DOMAIN CONTAINING PROTEIN"/>
    <property type="match status" value="1"/>
</dbReference>
<dbReference type="Proteomes" id="UP000001038">
    <property type="component" value="Chromosome 9"/>
</dbReference>
<dbReference type="STRING" id="8090.ENSORLP00000038823"/>
<dbReference type="Gene3D" id="2.60.40.640">
    <property type="match status" value="2"/>
</dbReference>
<evidence type="ECO:0000259" key="2">
    <source>
        <dbReference type="SMART" id="SM01017"/>
    </source>
</evidence>
<dbReference type="Bgee" id="ENSORLG00000030513">
    <property type="expression patterns" value="Expressed in gastrula and 13 other cell types or tissues"/>
</dbReference>
<dbReference type="GeneTree" id="ENSGT00940000164012"/>